<accession>A0A023DYB6</accession>
<keyword evidence="2" id="KW-1185">Reference proteome</keyword>
<evidence type="ECO:0000313" key="1">
    <source>
        <dbReference type="EMBL" id="GAJ46409.1"/>
    </source>
</evidence>
<evidence type="ECO:0000313" key="2">
    <source>
        <dbReference type="Proteomes" id="UP000024842"/>
    </source>
</evidence>
<dbReference type="InterPro" id="IPR036291">
    <property type="entry name" value="NAD(P)-bd_dom_sf"/>
</dbReference>
<proteinExistence type="predicted"/>
<sequence length="48" mass="5423">MQQFFITGVAGFIGFHTTLALLKQKKDSIVVGIDNMNAYYDVELKKND</sequence>
<dbReference type="Proteomes" id="UP000024842">
    <property type="component" value="Unassembled WGS sequence"/>
</dbReference>
<dbReference type="EMBL" id="BAUP01000091">
    <property type="protein sequence ID" value="GAJ46409.1"/>
    <property type="molecule type" value="Genomic_DNA"/>
</dbReference>
<dbReference type="SUPFAM" id="SSF51735">
    <property type="entry name" value="NAD(P)-binding Rossmann-fold domains"/>
    <property type="match status" value="1"/>
</dbReference>
<name>A0A023DYB6_9PROT</name>
<dbReference type="AlphaFoldDB" id="A0A023DYB6"/>
<protein>
    <submittedName>
        <fullName evidence="1">Putative 37.6 kDa protein in cld 5'region</fullName>
    </submittedName>
</protein>
<gene>
    <name evidence="1" type="ORF">HE1_00742</name>
</gene>
<comment type="caution">
    <text evidence="1">The sequence shown here is derived from an EMBL/GenBank/DDBJ whole genome shotgun (WGS) entry which is preliminary data.</text>
</comment>
<reference evidence="1 2" key="1">
    <citation type="journal article" date="2014" name="FEMS Microbiol. Lett.">
        <title>Draft genome sequences of three Holospora species (Holospora obtusa, Holospora undulata, and Holospora elegans), endonuclear symbiotic bacteria of the ciliate Paramecium caudatum.</title>
        <authorList>
            <person name="Dohra H."/>
            <person name="Tanaka K."/>
            <person name="Suzuki T."/>
            <person name="Fujishima M."/>
            <person name="Suzuki H."/>
        </authorList>
    </citation>
    <scope>NUCLEOTIDE SEQUENCE [LARGE SCALE GENOMIC DNA]</scope>
    <source>
        <strain evidence="1 2">E1</strain>
    </source>
</reference>
<dbReference type="Gene3D" id="3.40.50.720">
    <property type="entry name" value="NAD(P)-binding Rossmann-like Domain"/>
    <property type="match status" value="1"/>
</dbReference>
<organism evidence="1 2">
    <name type="scientific">Holospora elegans E1</name>
    <dbReference type="NCBI Taxonomy" id="1427503"/>
    <lineage>
        <taxon>Bacteria</taxon>
        <taxon>Pseudomonadati</taxon>
        <taxon>Pseudomonadota</taxon>
        <taxon>Alphaproteobacteria</taxon>
        <taxon>Holosporales</taxon>
        <taxon>Holosporaceae</taxon>
        <taxon>Holospora</taxon>
    </lineage>
</organism>
<dbReference type="STRING" id="1427503.HE1_00742"/>